<sequence>MKKILYFILPVIAFVLIFTNAFFGHLIFESPYDQDINKYSIYVHLQDEWNSHPGNILFDVTNVWSNSSSDDVYFADPSDITTLTNYNSNQLQFQNNKPYVELKHEFSNCESSWKPMLYRFVIDSVRQKIELVKGTQLNDDPYITILPNIEIKKQTTSESYAQFIPICTSNESTSYEFSISINDNNSWFDVYFVDSEKQLENYLNSETFNYYDGEGCSAQNYQSFSGECDDVGNNSGLLIIIPDNLEQSLTKVRVNMHETL</sequence>
<dbReference type="RefSeq" id="WP_014962572.1">
    <property type="nucleotide sequence ID" value="NC_018655.1"/>
</dbReference>
<accession>K0B2D3</accession>
<name>K0B2D3_9ARCH</name>
<dbReference type="HOGENOM" id="CLU_1076126_0_0_2"/>
<dbReference type="EMBL" id="CP003842">
    <property type="protein sequence ID" value="AFS80183.1"/>
    <property type="molecule type" value="Genomic_DNA"/>
</dbReference>
<organism evidence="1 2">
    <name type="scientific">Candidatus Nitrosopumilus koreensis AR1</name>
    <dbReference type="NCBI Taxonomy" id="1229908"/>
    <lineage>
        <taxon>Archaea</taxon>
        <taxon>Nitrososphaerota</taxon>
        <taxon>Nitrososphaeria</taxon>
        <taxon>Nitrosopumilales</taxon>
        <taxon>Nitrosopumilaceae</taxon>
        <taxon>Nitrosopumilus</taxon>
    </lineage>
</organism>
<evidence type="ECO:0000313" key="2">
    <source>
        <dbReference type="Proteomes" id="UP000006101"/>
    </source>
</evidence>
<dbReference type="GeneID" id="13725726"/>
<gene>
    <name evidence="1" type="ORF">NKOR_01365</name>
</gene>
<dbReference type="Proteomes" id="UP000006101">
    <property type="component" value="Chromosome"/>
</dbReference>
<proteinExistence type="predicted"/>
<keyword evidence="2" id="KW-1185">Reference proteome</keyword>
<dbReference type="PATRIC" id="fig|1229908.8.peg.286"/>
<evidence type="ECO:0000313" key="1">
    <source>
        <dbReference type="EMBL" id="AFS80183.1"/>
    </source>
</evidence>
<reference evidence="1 2" key="1">
    <citation type="journal article" date="2012" name="J. Bacteriol.">
        <title>Draft Genome Sequence of an Ammonia-Oxidizing Archaeon, "Candidatus Nitrosopumilus koreensis" AR1, from Marine Sediment.</title>
        <authorList>
            <person name="Park S.J."/>
            <person name="Kim J.G."/>
            <person name="Jung M.Y."/>
            <person name="Kim S.J."/>
            <person name="Cha I.T."/>
            <person name="Kwon K."/>
            <person name="Lee J.H."/>
            <person name="Rhee S.K."/>
        </authorList>
    </citation>
    <scope>NUCLEOTIDE SEQUENCE [LARGE SCALE GENOMIC DNA]</scope>
    <source>
        <strain evidence="1 2">AR1</strain>
    </source>
</reference>
<protein>
    <submittedName>
        <fullName evidence="1">Uncharacterized protein</fullName>
    </submittedName>
</protein>
<dbReference type="KEGG" id="nkr:NKOR_01365"/>
<dbReference type="AlphaFoldDB" id="K0B2D3"/>